<organism evidence="1 2">
    <name type="scientific">Abditibacterium utsteinense</name>
    <dbReference type="NCBI Taxonomy" id="1960156"/>
    <lineage>
        <taxon>Bacteria</taxon>
        <taxon>Pseudomonadati</taxon>
        <taxon>Abditibacteriota</taxon>
        <taxon>Abditibacteriia</taxon>
        <taxon>Abditibacteriales</taxon>
        <taxon>Abditibacteriaceae</taxon>
        <taxon>Abditibacterium</taxon>
    </lineage>
</organism>
<dbReference type="AlphaFoldDB" id="A0A2S8SVN8"/>
<dbReference type="EMBL" id="NIGF01000003">
    <property type="protein sequence ID" value="PQV64848.1"/>
    <property type="molecule type" value="Genomic_DNA"/>
</dbReference>
<protein>
    <submittedName>
        <fullName evidence="1">Uncharacterized protein</fullName>
    </submittedName>
</protein>
<comment type="caution">
    <text evidence="1">The sequence shown here is derived from an EMBL/GenBank/DDBJ whole genome shotgun (WGS) entry which is preliminary data.</text>
</comment>
<dbReference type="InParanoid" id="A0A2S8SVN8"/>
<sequence>MALLNGLHFLWNHNVIPQKMKAVQNFLEKRNRIVIRCG</sequence>
<gene>
    <name evidence="1" type="ORF">B1R32_103115</name>
</gene>
<dbReference type="Proteomes" id="UP000237684">
    <property type="component" value="Unassembled WGS sequence"/>
</dbReference>
<name>A0A2S8SVN8_9BACT</name>
<proteinExistence type="predicted"/>
<keyword evidence="2" id="KW-1185">Reference proteome</keyword>
<evidence type="ECO:0000313" key="2">
    <source>
        <dbReference type="Proteomes" id="UP000237684"/>
    </source>
</evidence>
<accession>A0A2S8SVN8</accession>
<reference evidence="1 2" key="1">
    <citation type="journal article" date="2018" name="Syst. Appl. Microbiol.">
        <title>Abditibacterium utsteinense sp. nov., the first cultivated member of candidate phylum FBP, isolated from ice-free Antarctic soil samples.</title>
        <authorList>
            <person name="Tahon G."/>
            <person name="Tytgat B."/>
            <person name="Lebbe L."/>
            <person name="Carlier A."/>
            <person name="Willems A."/>
        </authorList>
    </citation>
    <scope>NUCLEOTIDE SEQUENCE [LARGE SCALE GENOMIC DNA]</scope>
    <source>
        <strain evidence="1 2">LMG 29911</strain>
    </source>
</reference>
<evidence type="ECO:0000313" key="1">
    <source>
        <dbReference type="EMBL" id="PQV64848.1"/>
    </source>
</evidence>